<sequence>MNCDCYKVRYLPLIERLEKVSGLMYYSMKEYDQYQQQLHDIILSMNMNFRCIDKCELKE</sequence>
<organism evidence="1">
    <name type="scientific">marine sediment metagenome</name>
    <dbReference type="NCBI Taxonomy" id="412755"/>
    <lineage>
        <taxon>unclassified sequences</taxon>
        <taxon>metagenomes</taxon>
        <taxon>ecological metagenomes</taxon>
    </lineage>
</organism>
<gene>
    <name evidence="1" type="ORF">S03H2_57299</name>
</gene>
<dbReference type="EMBL" id="BARU01036725">
    <property type="protein sequence ID" value="GAH80240.1"/>
    <property type="molecule type" value="Genomic_DNA"/>
</dbReference>
<accession>X1JFD6</accession>
<proteinExistence type="predicted"/>
<dbReference type="AlphaFoldDB" id="X1JFD6"/>
<comment type="caution">
    <text evidence="1">The sequence shown here is derived from an EMBL/GenBank/DDBJ whole genome shotgun (WGS) entry which is preliminary data.</text>
</comment>
<protein>
    <submittedName>
        <fullName evidence="1">Uncharacterized protein</fullName>
    </submittedName>
</protein>
<name>X1JFD6_9ZZZZ</name>
<evidence type="ECO:0000313" key="1">
    <source>
        <dbReference type="EMBL" id="GAH80240.1"/>
    </source>
</evidence>
<reference evidence="1" key="1">
    <citation type="journal article" date="2014" name="Front. Microbiol.">
        <title>High frequency of phylogenetically diverse reductive dehalogenase-homologous genes in deep subseafloor sedimentary metagenomes.</title>
        <authorList>
            <person name="Kawai M."/>
            <person name="Futagami T."/>
            <person name="Toyoda A."/>
            <person name="Takaki Y."/>
            <person name="Nishi S."/>
            <person name="Hori S."/>
            <person name="Arai W."/>
            <person name="Tsubouchi T."/>
            <person name="Morono Y."/>
            <person name="Uchiyama I."/>
            <person name="Ito T."/>
            <person name="Fujiyama A."/>
            <person name="Inagaki F."/>
            <person name="Takami H."/>
        </authorList>
    </citation>
    <scope>NUCLEOTIDE SEQUENCE</scope>
    <source>
        <strain evidence="1">Expedition CK06-06</strain>
    </source>
</reference>